<evidence type="ECO:0000256" key="1">
    <source>
        <dbReference type="ARBA" id="ARBA00023015"/>
    </source>
</evidence>
<dbReference type="InterPro" id="IPR036271">
    <property type="entry name" value="Tet_transcr_reg_TetR-rel_C_sf"/>
</dbReference>
<feature type="region of interest" description="Disordered" evidence="5">
    <location>
        <begin position="1"/>
        <end position="33"/>
    </location>
</feature>
<protein>
    <submittedName>
        <fullName evidence="7">TetR/AcrR family transcriptional regulator</fullName>
    </submittedName>
</protein>
<dbReference type="PANTHER" id="PTHR30055">
    <property type="entry name" value="HTH-TYPE TRANSCRIPTIONAL REGULATOR RUTR"/>
    <property type="match status" value="1"/>
</dbReference>
<dbReference type="SUPFAM" id="SSF48498">
    <property type="entry name" value="Tetracyclin repressor-like, C-terminal domain"/>
    <property type="match status" value="1"/>
</dbReference>
<sequence>MAGHRLRPQGRRCEGRGREIGSGRIGRPPQRELPARRRREIIEAAYEVFTAHGYEATAISQVAARAGIGQGTVYRYFGSKREILDHVIDLGIEKVTDAMELHTLFGAAGDVGELVSAVRAAVARLYELLEREPRVLRLLVVEAGAIDPELAHRLLGLEALTASLITGELTRGMEAGWIRPDIDPEVLGHTIPTMVGPGLMRELLGAGNPAIRDRSMTAVLVFLDKTLRPARPRANPSPPP</sequence>
<keyword evidence="2 4" id="KW-0238">DNA-binding</keyword>
<evidence type="ECO:0000256" key="5">
    <source>
        <dbReference type="SAM" id="MobiDB-lite"/>
    </source>
</evidence>
<evidence type="ECO:0000313" key="7">
    <source>
        <dbReference type="EMBL" id="QVI18941.1"/>
    </source>
</evidence>
<dbReference type="InterPro" id="IPR009057">
    <property type="entry name" value="Homeodomain-like_sf"/>
</dbReference>
<feature type="compositionally biased region" description="Basic residues" evidence="5">
    <location>
        <begin position="1"/>
        <end position="10"/>
    </location>
</feature>
<keyword evidence="3" id="KW-0804">Transcription</keyword>
<dbReference type="EMBL" id="CP074371">
    <property type="protein sequence ID" value="QVI18941.1"/>
    <property type="molecule type" value="Genomic_DNA"/>
</dbReference>
<keyword evidence="1" id="KW-0805">Transcription regulation</keyword>
<dbReference type="PANTHER" id="PTHR30055:SF234">
    <property type="entry name" value="HTH-TYPE TRANSCRIPTIONAL REGULATOR BETI"/>
    <property type="match status" value="1"/>
</dbReference>
<feature type="DNA-binding region" description="H-T-H motif" evidence="4">
    <location>
        <begin position="58"/>
        <end position="77"/>
    </location>
</feature>
<evidence type="ECO:0000259" key="6">
    <source>
        <dbReference type="PROSITE" id="PS50977"/>
    </source>
</evidence>
<dbReference type="InterPro" id="IPR050109">
    <property type="entry name" value="HTH-type_TetR-like_transc_reg"/>
</dbReference>
<feature type="compositionally biased region" description="Basic and acidic residues" evidence="5">
    <location>
        <begin position="11"/>
        <end position="21"/>
    </location>
</feature>
<evidence type="ECO:0000256" key="3">
    <source>
        <dbReference type="ARBA" id="ARBA00023163"/>
    </source>
</evidence>
<keyword evidence="8" id="KW-1185">Reference proteome</keyword>
<dbReference type="PRINTS" id="PR00455">
    <property type="entry name" value="HTHTETR"/>
</dbReference>
<dbReference type="Pfam" id="PF00440">
    <property type="entry name" value="TetR_N"/>
    <property type="match status" value="1"/>
</dbReference>
<dbReference type="Gene3D" id="1.10.10.60">
    <property type="entry name" value="Homeodomain-like"/>
    <property type="match status" value="1"/>
</dbReference>
<name>A0ABX8CG45_9NOCA</name>
<gene>
    <name evidence="7" type="ORF">KHQ06_20855</name>
</gene>
<reference evidence="7 8" key="1">
    <citation type="submission" date="2021-04" db="EMBL/GenBank/DDBJ databases">
        <title>Nocardia tengchongensis.</title>
        <authorList>
            <person name="Zhuang k."/>
            <person name="Ran Y."/>
            <person name="Li W."/>
        </authorList>
    </citation>
    <scope>NUCLEOTIDE SEQUENCE [LARGE SCALE GENOMIC DNA]</scope>
    <source>
        <strain evidence="7 8">CFH S0057</strain>
    </source>
</reference>
<dbReference type="Proteomes" id="UP000683310">
    <property type="component" value="Chromosome"/>
</dbReference>
<dbReference type="PROSITE" id="PS50977">
    <property type="entry name" value="HTH_TETR_2"/>
    <property type="match status" value="1"/>
</dbReference>
<feature type="domain" description="HTH tetR-type" evidence="6">
    <location>
        <begin position="35"/>
        <end position="95"/>
    </location>
</feature>
<dbReference type="RefSeq" id="WP_213554978.1">
    <property type="nucleotide sequence ID" value="NZ_JBHZDI010000040.1"/>
</dbReference>
<proteinExistence type="predicted"/>
<evidence type="ECO:0000256" key="4">
    <source>
        <dbReference type="PROSITE-ProRule" id="PRU00335"/>
    </source>
</evidence>
<accession>A0ABX8CG45</accession>
<evidence type="ECO:0000313" key="8">
    <source>
        <dbReference type="Proteomes" id="UP000683310"/>
    </source>
</evidence>
<organism evidence="7 8">
    <name type="scientific">Nocardia tengchongensis</name>
    <dbReference type="NCBI Taxonomy" id="2055889"/>
    <lineage>
        <taxon>Bacteria</taxon>
        <taxon>Bacillati</taxon>
        <taxon>Actinomycetota</taxon>
        <taxon>Actinomycetes</taxon>
        <taxon>Mycobacteriales</taxon>
        <taxon>Nocardiaceae</taxon>
        <taxon>Nocardia</taxon>
    </lineage>
</organism>
<dbReference type="InterPro" id="IPR001647">
    <property type="entry name" value="HTH_TetR"/>
</dbReference>
<dbReference type="Gene3D" id="1.10.357.10">
    <property type="entry name" value="Tetracycline Repressor, domain 2"/>
    <property type="match status" value="1"/>
</dbReference>
<dbReference type="SUPFAM" id="SSF46689">
    <property type="entry name" value="Homeodomain-like"/>
    <property type="match status" value="1"/>
</dbReference>
<evidence type="ECO:0000256" key="2">
    <source>
        <dbReference type="ARBA" id="ARBA00023125"/>
    </source>
</evidence>